<dbReference type="Pfam" id="PF13635">
    <property type="entry name" value="DUF4143"/>
    <property type="match status" value="1"/>
</dbReference>
<evidence type="ECO:0000313" key="3">
    <source>
        <dbReference type="EMBL" id="GLR27032.1"/>
    </source>
</evidence>
<comment type="caution">
    <text evidence="3">The sequence shown here is derived from an EMBL/GenBank/DDBJ whole genome shotgun (WGS) entry which is preliminary data.</text>
</comment>
<evidence type="ECO:0000259" key="2">
    <source>
        <dbReference type="Pfam" id="PF13635"/>
    </source>
</evidence>
<evidence type="ECO:0000313" key="4">
    <source>
        <dbReference type="Proteomes" id="UP001156664"/>
    </source>
</evidence>
<proteinExistence type="predicted"/>
<protein>
    <submittedName>
        <fullName evidence="3">ATPase</fullName>
    </submittedName>
</protein>
<dbReference type="Proteomes" id="UP001156664">
    <property type="component" value="Unassembled WGS sequence"/>
</dbReference>
<accession>A0ABQ5YX04</accession>
<evidence type="ECO:0000259" key="1">
    <source>
        <dbReference type="Pfam" id="PF13173"/>
    </source>
</evidence>
<sequence length="392" mass="43100">MIDRKLHPKLQALLNTTSAVVLTGPRQVGKTTLALMIQSQFEGSVYLDLESPRDLAKITDFEGFCDLNEGRLIVLDEIQRVPNLFAPLRGVIDRRRRKGHKTGQFLLLGSAALELLQQTSETLAGRVSYLELNPLSLDEVEAADLHKLWLRGGFPDSFGADSDSNSLLWRENFVRTYLERDIPQLGPRIPAETLRRFWTMLAHTQGGLLNSAGLARGLDISGVTVGRYVDLMVDLLLVRRLPLWESNVGKRLTKAPKIHVRDSGICHALLGIGDVNTLLGHPVCGGSWEGFVIENLLSCTNRLTSRYGHYRSSGGAEVALLIELKPGVLWAIEIKLASAPTLSKGFFSACDDLKPQRQIVVHGGNDSFKMKGGVDALSLADCMAQLSQAQND</sequence>
<dbReference type="SUPFAM" id="SSF52540">
    <property type="entry name" value="P-loop containing nucleoside triphosphate hydrolases"/>
    <property type="match status" value="1"/>
</dbReference>
<dbReference type="Gene3D" id="3.40.50.300">
    <property type="entry name" value="P-loop containing nucleotide triphosphate hydrolases"/>
    <property type="match status" value="1"/>
</dbReference>
<dbReference type="RefSeq" id="WP_284281741.1">
    <property type="nucleotide sequence ID" value="NZ_BSOJ01000024.1"/>
</dbReference>
<name>A0ABQ5YX04_9BURK</name>
<dbReference type="Pfam" id="PF13173">
    <property type="entry name" value="AAA_14"/>
    <property type="match status" value="1"/>
</dbReference>
<dbReference type="PANTHER" id="PTHR43566">
    <property type="entry name" value="CONSERVED PROTEIN"/>
    <property type="match status" value="1"/>
</dbReference>
<dbReference type="EMBL" id="BSOJ01000024">
    <property type="protein sequence ID" value="GLR27032.1"/>
    <property type="molecule type" value="Genomic_DNA"/>
</dbReference>
<keyword evidence="4" id="KW-1185">Reference proteome</keyword>
<feature type="domain" description="AAA" evidence="1">
    <location>
        <begin position="18"/>
        <end position="140"/>
    </location>
</feature>
<feature type="domain" description="DUF4143" evidence="2">
    <location>
        <begin position="179"/>
        <end position="336"/>
    </location>
</feature>
<reference evidence="4" key="1">
    <citation type="journal article" date="2019" name="Int. J. Syst. Evol. Microbiol.">
        <title>The Global Catalogue of Microorganisms (GCM) 10K type strain sequencing project: providing services to taxonomists for standard genome sequencing and annotation.</title>
        <authorList>
            <consortium name="The Broad Institute Genomics Platform"/>
            <consortium name="The Broad Institute Genome Sequencing Center for Infectious Disease"/>
            <person name="Wu L."/>
            <person name="Ma J."/>
        </authorList>
    </citation>
    <scope>NUCLEOTIDE SEQUENCE [LARGE SCALE GENOMIC DNA]</scope>
    <source>
        <strain evidence="4">NBRC 105857</strain>
    </source>
</reference>
<dbReference type="PANTHER" id="PTHR43566:SF2">
    <property type="entry name" value="DUF4143 DOMAIN-CONTAINING PROTEIN"/>
    <property type="match status" value="1"/>
</dbReference>
<organism evidence="3 4">
    <name type="scientific">Limnobacter litoralis</name>
    <dbReference type="NCBI Taxonomy" id="481366"/>
    <lineage>
        <taxon>Bacteria</taxon>
        <taxon>Pseudomonadati</taxon>
        <taxon>Pseudomonadota</taxon>
        <taxon>Betaproteobacteria</taxon>
        <taxon>Burkholderiales</taxon>
        <taxon>Burkholderiaceae</taxon>
        <taxon>Limnobacter</taxon>
    </lineage>
</organism>
<dbReference type="InterPro" id="IPR027417">
    <property type="entry name" value="P-loop_NTPase"/>
</dbReference>
<gene>
    <name evidence="3" type="ORF">GCM10007875_21230</name>
</gene>
<dbReference type="InterPro" id="IPR025420">
    <property type="entry name" value="DUF4143"/>
</dbReference>
<dbReference type="InterPro" id="IPR041682">
    <property type="entry name" value="AAA_14"/>
</dbReference>